<dbReference type="HOGENOM" id="CLU_048955_2_1_1"/>
<accession>D8FGB7</accession>
<dbReference type="Proteomes" id="UP000000591">
    <property type="component" value="Chromosome IV"/>
</dbReference>
<evidence type="ECO:0000313" key="3">
    <source>
        <dbReference type="Proteomes" id="UP000000591"/>
    </source>
</evidence>
<dbReference type="GeneID" id="9487603"/>
<keyword evidence="3" id="KW-1185">Reference proteome</keyword>
<dbReference type="PANTHER" id="PTHR12775">
    <property type="entry name" value="PROTEIN C20ORF43 HOMOLOG"/>
    <property type="match status" value="1"/>
</dbReference>
<dbReference type="Pfam" id="PF04641">
    <property type="entry name" value="Rtf2"/>
    <property type="match status" value="1"/>
</dbReference>
<dbReference type="KEGG" id="ago:AGOS_ADL356CA"/>
<dbReference type="EMBL" id="AE016817">
    <property type="protein sequence ID" value="ADJ41760.1"/>
    <property type="molecule type" value="Genomic_DNA"/>
</dbReference>
<organism evidence="2 3">
    <name type="scientific">Eremothecium gossypii (strain ATCC 10895 / CBS 109.51 / FGSC 9923 / NRRL Y-1056)</name>
    <name type="common">Yeast</name>
    <name type="synonym">Ashbya gossypii</name>
    <dbReference type="NCBI Taxonomy" id="284811"/>
    <lineage>
        <taxon>Eukaryota</taxon>
        <taxon>Fungi</taxon>
        <taxon>Dikarya</taxon>
        <taxon>Ascomycota</taxon>
        <taxon>Saccharomycotina</taxon>
        <taxon>Saccharomycetes</taxon>
        <taxon>Saccharomycetales</taxon>
        <taxon>Saccharomycetaceae</taxon>
        <taxon>Eremothecium</taxon>
    </lineage>
</organism>
<dbReference type="OrthoDB" id="247013at2759"/>
<reference evidence="3" key="3">
    <citation type="journal article" date="2013" name="G3 (Bethesda)">
        <title>Genomes of Ashbya fungi isolated from insects reveal four mating-type loci, numerous translocations, lack of transposons, and distinct gene duplications.</title>
        <authorList>
            <person name="Dietrich F.S."/>
            <person name="Voegeli S."/>
            <person name="Kuo S."/>
            <person name="Philippsen P."/>
        </authorList>
    </citation>
    <scope>GENOME REANNOTATION</scope>
    <source>
        <strain evidence="3">ATCC 10895 / CBS 109.51 / FGSC 9923 / NRRL Y-1056</strain>
    </source>
</reference>
<dbReference type="RefSeq" id="NP_001342253.1">
    <property type="nucleotide sequence ID" value="NM_001355313.1"/>
</dbReference>
<dbReference type="eggNOG" id="KOG3113">
    <property type="taxonomic scope" value="Eukaryota"/>
</dbReference>
<dbReference type="STRING" id="284811.D8FGB7"/>
<evidence type="ECO:0000256" key="1">
    <source>
        <dbReference type="SAM" id="MobiDB-lite"/>
    </source>
</evidence>
<dbReference type="InParanoid" id="D8FGB7"/>
<proteinExistence type="predicted"/>
<evidence type="ECO:0000313" key="2">
    <source>
        <dbReference type="EMBL" id="ADJ41760.1"/>
    </source>
</evidence>
<sequence length="220" mass="23933">MGNDGGTINRSKNLAVAAVRGANVAADDNVQEYNWQSQWTSCRLSGKPLQLPVVGDCKGNIINKEALLEWLLDRQERGAGKPRPEFRHLRRRADMVELHNLVAEGDAGILRCPVGDATLGQSKGRFVYLASCGDVMPQKLQQQVSQCAVCGKAYDPLDVVLINPRAADEHAALRDRMRVLVERGLSHSGKPLPKKKRSRSPSAPEGPPPAKKAATRVGTD</sequence>
<reference evidence="2 3" key="1">
    <citation type="journal article" date="2004" name="Science">
        <title>The Ashbya gossypii genome as a tool for mapping the ancient Saccharomyces cerevisiae genome.</title>
        <authorList>
            <person name="Dietrich F.S."/>
            <person name="Voegeli S."/>
            <person name="Brachat S."/>
            <person name="Lerch A."/>
            <person name="Gates K."/>
            <person name="Steiner S."/>
            <person name="Mohr C."/>
            <person name="Pohlmann R."/>
            <person name="Luedi P."/>
            <person name="Choi S."/>
            <person name="Wing R.A."/>
            <person name="Flavier A."/>
            <person name="Gaffney T.D."/>
            <person name="Philippsen P."/>
        </authorList>
    </citation>
    <scope>NUCLEOTIDE SEQUENCE [LARGE SCALE GENOMIC DNA]</scope>
    <source>
        <strain evidence="3">ATCC 10895 / CBS 109.51 / FGSC 9923 / NRRL Y-1056</strain>
    </source>
</reference>
<name>D8FGB7_EREGS</name>
<dbReference type="OMA" id="EFRWLHC"/>
<dbReference type="InterPro" id="IPR006735">
    <property type="entry name" value="Rtf2"/>
</dbReference>
<reference key="2">
    <citation type="submission" date="2010-06" db="EMBL/GenBank/DDBJ databases">
        <authorList>
            <person name="Dietrich F.S."/>
            <person name="Voegeli S."/>
            <person name="Philippsen P."/>
        </authorList>
    </citation>
    <scope>NUCLEOTIDE SEQUENCE</scope>
    <source>
        <strain>ATCC 10895</strain>
    </source>
</reference>
<dbReference type="GO" id="GO:0005634">
    <property type="term" value="C:nucleus"/>
    <property type="evidence" value="ECO:0000318"/>
    <property type="project" value="GO_Central"/>
</dbReference>
<dbReference type="AlphaFoldDB" id="D8FGB7"/>
<protein>
    <submittedName>
        <fullName evidence="2">ADL356C-Ap</fullName>
    </submittedName>
</protein>
<dbReference type="PANTHER" id="PTHR12775:SF0">
    <property type="entry name" value="REPLICATION TERMINATION FACTOR 2"/>
    <property type="match status" value="1"/>
</dbReference>
<feature type="region of interest" description="Disordered" evidence="1">
    <location>
        <begin position="183"/>
        <end position="220"/>
    </location>
</feature>
<gene>
    <name evidence="2" type="ORF">AGOS_ADL356CA</name>
</gene>